<evidence type="ECO:0000256" key="17">
    <source>
        <dbReference type="RuleBase" id="RU003793"/>
    </source>
</evidence>
<keyword evidence="9 18" id="KW-0812">Transmembrane</keyword>
<feature type="domain" description="Prepilin peptidase A24 N-terminal" evidence="22">
    <location>
        <begin position="21"/>
        <end position="162"/>
    </location>
</feature>
<evidence type="ECO:0000256" key="13">
    <source>
        <dbReference type="ARBA" id="ARBA00023268"/>
    </source>
</evidence>
<dbReference type="InterPro" id="IPR050882">
    <property type="entry name" value="Prepilin_peptidase/N-MTase"/>
</dbReference>
<evidence type="ECO:0000256" key="10">
    <source>
        <dbReference type="ARBA" id="ARBA00022801"/>
    </source>
</evidence>
<feature type="transmembrane region" description="Helical" evidence="20">
    <location>
        <begin position="297"/>
        <end position="316"/>
    </location>
</feature>
<feature type="region of interest" description="Disordered" evidence="19">
    <location>
        <begin position="56"/>
        <end position="75"/>
    </location>
</feature>
<dbReference type="PANTHER" id="PTHR30487">
    <property type="entry name" value="TYPE 4 PREPILIN-LIKE PROTEINS LEADER PEPTIDE-PROCESSING ENZYME"/>
    <property type="match status" value="1"/>
</dbReference>
<dbReference type="FunFam" id="1.20.120.1220:FF:000001">
    <property type="entry name" value="Type 4 prepilin-like proteins leader peptide-processing enzyme"/>
    <property type="match status" value="1"/>
</dbReference>
<keyword evidence="12 20" id="KW-0472">Membrane</keyword>
<evidence type="ECO:0000256" key="3">
    <source>
        <dbReference type="ARBA" id="ARBA00022475"/>
    </source>
</evidence>
<evidence type="ECO:0000256" key="8">
    <source>
        <dbReference type="ARBA" id="ARBA00022691"/>
    </source>
</evidence>
<feature type="transmembrane region" description="Helical" evidence="20">
    <location>
        <begin position="252"/>
        <end position="285"/>
    </location>
</feature>
<comment type="subcellular location">
    <subcellularLocation>
        <location evidence="1">Cell inner membrane</location>
        <topology evidence="1">Multi-pass membrane protein</topology>
    </subcellularLocation>
    <subcellularLocation>
        <location evidence="18">Cell membrane</location>
        <topology evidence="18">Multi-pass membrane protein</topology>
    </subcellularLocation>
</comment>
<feature type="domain" description="Prepilin type IV endopeptidase peptidase" evidence="21">
    <location>
        <begin position="172"/>
        <end position="281"/>
    </location>
</feature>
<evidence type="ECO:0000256" key="11">
    <source>
        <dbReference type="ARBA" id="ARBA00022989"/>
    </source>
</evidence>
<evidence type="ECO:0000256" key="5">
    <source>
        <dbReference type="ARBA" id="ARBA00022603"/>
    </source>
</evidence>
<dbReference type="Gene3D" id="1.20.120.1220">
    <property type="match status" value="1"/>
</dbReference>
<evidence type="ECO:0000313" key="23">
    <source>
        <dbReference type="EMBL" id="KAA6186900.1"/>
    </source>
</evidence>
<keyword evidence="7 18" id="KW-0808">Transferase</keyword>
<evidence type="ECO:0000256" key="18">
    <source>
        <dbReference type="RuleBase" id="RU003794"/>
    </source>
</evidence>
<dbReference type="EMBL" id="VWXX01000003">
    <property type="protein sequence ID" value="KAA6186900.1"/>
    <property type="molecule type" value="Genomic_DNA"/>
</dbReference>
<evidence type="ECO:0000256" key="2">
    <source>
        <dbReference type="ARBA" id="ARBA00005801"/>
    </source>
</evidence>
<feature type="transmembrane region" description="Helical" evidence="20">
    <location>
        <begin position="144"/>
        <end position="162"/>
    </location>
</feature>
<keyword evidence="13 18" id="KW-0511">Multifunctional enzyme</keyword>
<feature type="transmembrane region" description="Helical" evidence="20">
    <location>
        <begin position="195"/>
        <end position="212"/>
    </location>
</feature>
<dbReference type="Pfam" id="PF01478">
    <property type="entry name" value="Peptidase_A24"/>
    <property type="match status" value="1"/>
</dbReference>
<keyword evidence="3" id="KW-1003">Cell membrane</keyword>
<evidence type="ECO:0000256" key="9">
    <source>
        <dbReference type="ARBA" id="ARBA00022692"/>
    </source>
</evidence>
<evidence type="ECO:0000256" key="4">
    <source>
        <dbReference type="ARBA" id="ARBA00022519"/>
    </source>
</evidence>
<gene>
    <name evidence="23" type="ORF">F2Q65_03120</name>
</gene>
<evidence type="ECO:0000256" key="16">
    <source>
        <dbReference type="ARBA" id="ARBA00071870"/>
    </source>
</evidence>
<name>A0A5M8FRA2_9GAMM</name>
<evidence type="ECO:0000313" key="24">
    <source>
        <dbReference type="Proteomes" id="UP000322981"/>
    </source>
</evidence>
<keyword evidence="4" id="KW-0997">Cell inner membrane</keyword>
<keyword evidence="6 18" id="KW-0645">Protease</keyword>
<dbReference type="EC" id="3.4.23.43" evidence="15 18"/>
<sequence length="326" mass="35039">MQIIDELARMPALLYGATLALGLVVGSFLNVLILRLPRMMEQAWWDDCAELTGTGPAAPSGPAVDTPGGTSGNAAGDKVGTPAAGFAHRQADSHGKQRLSLSRPGSHCPHCGHRIRPWENIPLLSFLLLRGQCSHCGQAISWRYPLVELGTALLSLVVVWHFGPTPQAGFALLLTWGLVALAVIDADTQLLPDDITLPLLWLGLLLSLWGVFVDSQSAILGAVAGYLCLWLVFHLFRVLTGKEGIGRGDFKLLALFGAWLGWQSLPQILLLSTIPGALFGIALMLTGRSQRDTPIPFGPFLALAGWVSLIWGDRIVEAYLRFSGLA</sequence>
<protein>
    <recommendedName>
        <fullName evidence="16 18">Prepilin leader peptidase/N-methyltransferase</fullName>
        <ecNumber evidence="18">2.1.1.-</ecNumber>
        <ecNumber evidence="15 18">3.4.23.43</ecNumber>
    </recommendedName>
</protein>
<dbReference type="GO" id="GO:0032259">
    <property type="term" value="P:methylation"/>
    <property type="evidence" value="ECO:0007669"/>
    <property type="project" value="UniProtKB-KW"/>
</dbReference>
<evidence type="ECO:0000256" key="20">
    <source>
        <dbReference type="SAM" id="Phobius"/>
    </source>
</evidence>
<evidence type="ECO:0000256" key="14">
    <source>
        <dbReference type="ARBA" id="ARBA00050401"/>
    </source>
</evidence>
<keyword evidence="24" id="KW-1185">Reference proteome</keyword>
<evidence type="ECO:0000256" key="7">
    <source>
        <dbReference type="ARBA" id="ARBA00022679"/>
    </source>
</evidence>
<dbReference type="OrthoDB" id="9789291at2"/>
<dbReference type="Pfam" id="PF06750">
    <property type="entry name" value="A24_N_bact"/>
    <property type="match status" value="1"/>
</dbReference>
<evidence type="ECO:0000256" key="1">
    <source>
        <dbReference type="ARBA" id="ARBA00004429"/>
    </source>
</evidence>
<dbReference type="InterPro" id="IPR000045">
    <property type="entry name" value="Prepilin_IV_endopep_pep"/>
</dbReference>
<organism evidence="23 24">
    <name type="scientific">Thiohalocapsa marina</name>
    <dbReference type="NCBI Taxonomy" id="424902"/>
    <lineage>
        <taxon>Bacteria</taxon>
        <taxon>Pseudomonadati</taxon>
        <taxon>Pseudomonadota</taxon>
        <taxon>Gammaproteobacteria</taxon>
        <taxon>Chromatiales</taxon>
        <taxon>Chromatiaceae</taxon>
        <taxon>Thiohalocapsa</taxon>
    </lineage>
</organism>
<dbReference type="InterPro" id="IPR014032">
    <property type="entry name" value="Peptidase_A24A_bac"/>
</dbReference>
<evidence type="ECO:0000256" key="6">
    <source>
        <dbReference type="ARBA" id="ARBA00022670"/>
    </source>
</evidence>
<comment type="function">
    <text evidence="18">Plays an essential role in type IV pili and type II pseudopili formation by proteolytically removing the leader sequence from substrate proteins and subsequently monomethylating the alpha-amino group of the newly exposed N-terminal phenylalanine.</text>
</comment>
<dbReference type="InterPro" id="IPR010627">
    <property type="entry name" value="Prepilin_pept_A24_N"/>
</dbReference>
<dbReference type="PRINTS" id="PR00864">
    <property type="entry name" value="PREPILNPTASE"/>
</dbReference>
<comment type="similarity">
    <text evidence="2 17">Belongs to the peptidase A24 family.</text>
</comment>
<feature type="transmembrane region" description="Helical" evidence="20">
    <location>
        <begin position="12"/>
        <end position="34"/>
    </location>
</feature>
<dbReference type="GO" id="GO:0006465">
    <property type="term" value="P:signal peptide processing"/>
    <property type="evidence" value="ECO:0007669"/>
    <property type="project" value="TreeGrafter"/>
</dbReference>
<keyword evidence="11 20" id="KW-1133">Transmembrane helix</keyword>
<dbReference type="Proteomes" id="UP000322981">
    <property type="component" value="Unassembled WGS sequence"/>
</dbReference>
<proteinExistence type="inferred from homology"/>
<dbReference type="GO" id="GO:0004190">
    <property type="term" value="F:aspartic-type endopeptidase activity"/>
    <property type="evidence" value="ECO:0007669"/>
    <property type="project" value="UniProtKB-EC"/>
</dbReference>
<dbReference type="GO" id="GO:0005886">
    <property type="term" value="C:plasma membrane"/>
    <property type="evidence" value="ECO:0007669"/>
    <property type="project" value="UniProtKB-SubCell"/>
</dbReference>
<feature type="transmembrane region" description="Helical" evidence="20">
    <location>
        <begin position="218"/>
        <end position="240"/>
    </location>
</feature>
<keyword evidence="8" id="KW-0949">S-adenosyl-L-methionine</keyword>
<accession>A0A5M8FRA2</accession>
<comment type="caution">
    <text evidence="23">The sequence shown here is derived from an EMBL/GenBank/DDBJ whole genome shotgun (WGS) entry which is preliminary data.</text>
</comment>
<keyword evidence="5 18" id="KW-0489">Methyltransferase</keyword>
<feature type="transmembrane region" description="Helical" evidence="20">
    <location>
        <begin position="168"/>
        <end position="186"/>
    </location>
</feature>
<dbReference type="EC" id="2.1.1.-" evidence="18"/>
<dbReference type="GO" id="GO:0008168">
    <property type="term" value="F:methyltransferase activity"/>
    <property type="evidence" value="ECO:0007669"/>
    <property type="project" value="UniProtKB-KW"/>
</dbReference>
<comment type="catalytic activity">
    <reaction evidence="14 18">
        <text>Typically cleaves a -Gly-|-Phe- bond to release an N-terminal, basic peptide of 5-8 residues from type IV prepilin, and then N-methylates the new N-terminal amino group, the methyl donor being S-adenosyl-L-methionine.</text>
        <dbReference type="EC" id="3.4.23.43"/>
    </reaction>
</comment>
<evidence type="ECO:0000259" key="21">
    <source>
        <dbReference type="Pfam" id="PF01478"/>
    </source>
</evidence>
<evidence type="ECO:0000256" key="19">
    <source>
        <dbReference type="SAM" id="MobiDB-lite"/>
    </source>
</evidence>
<evidence type="ECO:0000256" key="12">
    <source>
        <dbReference type="ARBA" id="ARBA00023136"/>
    </source>
</evidence>
<dbReference type="PANTHER" id="PTHR30487:SF0">
    <property type="entry name" value="PREPILIN LEADER PEPTIDASE_N-METHYLTRANSFERASE-RELATED"/>
    <property type="match status" value="1"/>
</dbReference>
<dbReference type="AlphaFoldDB" id="A0A5M8FRA2"/>
<evidence type="ECO:0000259" key="22">
    <source>
        <dbReference type="Pfam" id="PF06750"/>
    </source>
</evidence>
<dbReference type="RefSeq" id="WP_150090333.1">
    <property type="nucleotide sequence ID" value="NZ_JBFUOH010000065.1"/>
</dbReference>
<keyword evidence="10 18" id="KW-0378">Hydrolase</keyword>
<evidence type="ECO:0000256" key="15">
    <source>
        <dbReference type="ARBA" id="ARBA00067082"/>
    </source>
</evidence>
<reference evidence="23 24" key="1">
    <citation type="submission" date="2019-09" db="EMBL/GenBank/DDBJ databases">
        <title>Whole-genome sequence of the purple sulfur bacterium Thiohalocapsa marina DSM 19078.</title>
        <authorList>
            <person name="Kyndt J.A."/>
            <person name="Meyer T.E."/>
        </authorList>
    </citation>
    <scope>NUCLEOTIDE SEQUENCE [LARGE SCALE GENOMIC DNA]</scope>
    <source>
        <strain evidence="23 24">DSM 19078</strain>
    </source>
</reference>